<evidence type="ECO:0000313" key="5">
    <source>
        <dbReference type="Proteomes" id="UP001596150"/>
    </source>
</evidence>
<comment type="caution">
    <text evidence="4">The sequence shown here is derived from an EMBL/GenBank/DDBJ whole genome shotgun (WGS) entry which is preliminary data.</text>
</comment>
<keyword evidence="5" id="KW-1185">Reference proteome</keyword>
<proteinExistence type="predicted"/>
<keyword evidence="2" id="KW-0233">DNA recombination</keyword>
<dbReference type="InterPro" id="IPR050090">
    <property type="entry name" value="Tyrosine_recombinase_XerCD"/>
</dbReference>
<dbReference type="InterPro" id="IPR013762">
    <property type="entry name" value="Integrase-like_cat_sf"/>
</dbReference>
<dbReference type="PROSITE" id="PS51898">
    <property type="entry name" value="TYR_RECOMBINASE"/>
    <property type="match status" value="1"/>
</dbReference>
<evidence type="ECO:0000313" key="4">
    <source>
        <dbReference type="EMBL" id="MFC5519205.1"/>
    </source>
</evidence>
<dbReference type="Proteomes" id="UP001596150">
    <property type="component" value="Unassembled WGS sequence"/>
</dbReference>
<dbReference type="Gene3D" id="1.10.443.10">
    <property type="entry name" value="Intergrase catalytic core"/>
    <property type="match status" value="1"/>
</dbReference>
<dbReference type="Pfam" id="PF00589">
    <property type="entry name" value="Phage_integrase"/>
    <property type="match status" value="1"/>
</dbReference>
<evidence type="ECO:0000256" key="2">
    <source>
        <dbReference type="ARBA" id="ARBA00023172"/>
    </source>
</evidence>
<feature type="domain" description="Tyr recombinase" evidence="3">
    <location>
        <begin position="4"/>
        <end position="188"/>
    </location>
</feature>
<dbReference type="PANTHER" id="PTHR30349">
    <property type="entry name" value="PHAGE INTEGRASE-RELATED"/>
    <property type="match status" value="1"/>
</dbReference>
<dbReference type="InterPro" id="IPR002104">
    <property type="entry name" value="Integrase_catalytic"/>
</dbReference>
<dbReference type="CDD" id="cd00397">
    <property type="entry name" value="DNA_BRE_C"/>
    <property type="match status" value="1"/>
</dbReference>
<name>A0ABW0Q3Q7_9HYPH</name>
<evidence type="ECO:0000256" key="1">
    <source>
        <dbReference type="ARBA" id="ARBA00022908"/>
    </source>
</evidence>
<evidence type="ECO:0000259" key="3">
    <source>
        <dbReference type="PROSITE" id="PS51898"/>
    </source>
</evidence>
<dbReference type="EMBL" id="JBHSML010000033">
    <property type="protein sequence ID" value="MFC5519205.1"/>
    <property type="molecule type" value="Genomic_DNA"/>
</dbReference>
<dbReference type="PANTHER" id="PTHR30349:SF64">
    <property type="entry name" value="PROPHAGE INTEGRASE INTD-RELATED"/>
    <property type="match status" value="1"/>
</dbReference>
<dbReference type="InterPro" id="IPR011010">
    <property type="entry name" value="DNA_brk_join_enz"/>
</dbReference>
<keyword evidence="1" id="KW-0229">DNA integration</keyword>
<organism evidence="4 5">
    <name type="scientific">Kaistia terrae</name>
    <dbReference type="NCBI Taxonomy" id="537017"/>
    <lineage>
        <taxon>Bacteria</taxon>
        <taxon>Pseudomonadati</taxon>
        <taxon>Pseudomonadota</taxon>
        <taxon>Alphaproteobacteria</taxon>
        <taxon>Hyphomicrobiales</taxon>
        <taxon>Kaistiaceae</taxon>
        <taxon>Kaistia</taxon>
    </lineage>
</organism>
<reference evidence="5" key="1">
    <citation type="journal article" date="2019" name="Int. J. Syst. Evol. Microbiol.">
        <title>The Global Catalogue of Microorganisms (GCM) 10K type strain sequencing project: providing services to taxonomists for standard genome sequencing and annotation.</title>
        <authorList>
            <consortium name="The Broad Institute Genomics Platform"/>
            <consortium name="The Broad Institute Genome Sequencing Center for Infectious Disease"/>
            <person name="Wu L."/>
            <person name="Ma J."/>
        </authorList>
    </citation>
    <scope>NUCLEOTIDE SEQUENCE [LARGE SCALE GENOMIC DNA]</scope>
    <source>
        <strain evidence="5">KACC 12633</strain>
    </source>
</reference>
<protein>
    <submittedName>
        <fullName evidence="4">Tyrosine-type recombinase/integrase</fullName>
    </submittedName>
</protein>
<sequence>MRGQPAKVLGGRDVRRALNLARCSRHPDRNIAIILLTVKAGLRACEVSRLTWRMVTDSRGRVGTMIELPTQAAKKGSGRRIPMHPTLRDALIALRVDATDGPVIRSERSGAMTAGSIVNWFAQLYDELGLTGCSSHSGRRTFVTQTARLATKAGGSLRDVQLLVGHRSLKTTQGYIDGDEAAQRRLVRLL</sequence>
<dbReference type="RefSeq" id="WP_266346006.1">
    <property type="nucleotide sequence ID" value="NZ_JAPKNH010000012.1"/>
</dbReference>
<gene>
    <name evidence="4" type="ORF">ACFPP9_25800</name>
</gene>
<accession>A0ABW0Q3Q7</accession>
<dbReference type="SUPFAM" id="SSF56349">
    <property type="entry name" value="DNA breaking-rejoining enzymes"/>
    <property type="match status" value="1"/>
</dbReference>